<proteinExistence type="inferred from homology"/>
<keyword evidence="10" id="KW-0547">Nucleotide-binding</keyword>
<comment type="catalytic activity">
    <reaction evidence="1">
        <text>(R)-pantothenate + ATP = (R)-4'-phosphopantothenate + ADP + H(+)</text>
        <dbReference type="Rhea" id="RHEA:16373"/>
        <dbReference type="ChEBI" id="CHEBI:10986"/>
        <dbReference type="ChEBI" id="CHEBI:15378"/>
        <dbReference type="ChEBI" id="CHEBI:29032"/>
        <dbReference type="ChEBI" id="CHEBI:30616"/>
        <dbReference type="ChEBI" id="CHEBI:456216"/>
        <dbReference type="EC" id="2.7.1.33"/>
    </reaction>
</comment>
<dbReference type="GO" id="GO:0005737">
    <property type="term" value="C:cytoplasm"/>
    <property type="evidence" value="ECO:0007669"/>
    <property type="project" value="UniProtKB-SubCell"/>
</dbReference>
<dbReference type="EMBL" id="CP049075">
    <property type="protein sequence ID" value="QLI04758.1"/>
    <property type="molecule type" value="Genomic_DNA"/>
</dbReference>
<reference evidence="17 18" key="1">
    <citation type="submission" date="2020-02" db="EMBL/GenBank/DDBJ databases">
        <title>Complete genome sequence of the novel Campylobacter species Candidatus Campylobacter infans.</title>
        <authorList>
            <person name="Duim B."/>
            <person name="Zomer A."/>
            <person name="van der Graaf L."/>
            <person name="Wagenaar J."/>
        </authorList>
    </citation>
    <scope>NUCLEOTIDE SEQUENCE [LARGE SCALE GENOMIC DNA]</scope>
    <source>
        <strain evidence="17 18">19S00001</strain>
    </source>
</reference>
<evidence type="ECO:0000256" key="13">
    <source>
        <dbReference type="ARBA" id="ARBA00022958"/>
    </source>
</evidence>
<evidence type="ECO:0000256" key="8">
    <source>
        <dbReference type="ARBA" id="ARBA00022490"/>
    </source>
</evidence>
<dbReference type="NCBIfam" id="TIGR00671">
    <property type="entry name" value="baf"/>
    <property type="match status" value="1"/>
</dbReference>
<dbReference type="Gene3D" id="3.30.420.40">
    <property type="match status" value="1"/>
</dbReference>
<dbReference type="KEGG" id="cinf:CINF_0209"/>
<keyword evidence="14" id="KW-0173">Coenzyme A biosynthesis</keyword>
<comment type="cofactor">
    <cofactor evidence="3">
        <name>NH4(+)</name>
        <dbReference type="ChEBI" id="CHEBI:28938"/>
    </cofactor>
</comment>
<evidence type="ECO:0000256" key="6">
    <source>
        <dbReference type="ARBA" id="ARBA00011738"/>
    </source>
</evidence>
<gene>
    <name evidence="17" type="primary">coaX</name>
    <name evidence="17" type="ORF">CINF_0209</name>
</gene>
<keyword evidence="9 17" id="KW-0808">Transferase</keyword>
<evidence type="ECO:0000313" key="18">
    <source>
        <dbReference type="Proteomes" id="UP000509414"/>
    </source>
</evidence>
<evidence type="ECO:0000256" key="4">
    <source>
        <dbReference type="ARBA" id="ARBA00004496"/>
    </source>
</evidence>
<evidence type="ECO:0000256" key="12">
    <source>
        <dbReference type="ARBA" id="ARBA00022840"/>
    </source>
</evidence>
<evidence type="ECO:0000313" key="17">
    <source>
        <dbReference type="EMBL" id="QLI04758.1"/>
    </source>
</evidence>
<evidence type="ECO:0000256" key="1">
    <source>
        <dbReference type="ARBA" id="ARBA00001206"/>
    </source>
</evidence>
<name>A0A7H9CHM9_9BACT</name>
<sequence>MILCDIGNTSAHIWNNGRTNTINIEKFGNFKIKDTLYYINVNDRVRMPEVCKNLEKLLNFKSTYKGLGVDRAFACYSINTGIVIDSGSATTIDLMNNGTHLGGVILPGIESYLQAYASISPRLKCHLNTQLDLDTLPQRTIDAISYGVLKSVIDIVNNLSCGRDIYITGSNGAFFQRYLPNSIYNKNLIFDGMLKLLKEEGLC</sequence>
<accession>A0A7H9CHM9</accession>
<keyword evidence="12" id="KW-0067">ATP-binding</keyword>
<evidence type="ECO:0000256" key="16">
    <source>
        <dbReference type="ARBA" id="ARBA00040883"/>
    </source>
</evidence>
<evidence type="ECO:0000256" key="9">
    <source>
        <dbReference type="ARBA" id="ARBA00022679"/>
    </source>
</evidence>
<comment type="cofactor">
    <cofactor evidence="2">
        <name>K(+)</name>
        <dbReference type="ChEBI" id="CHEBI:29103"/>
    </cofactor>
</comment>
<evidence type="ECO:0000256" key="11">
    <source>
        <dbReference type="ARBA" id="ARBA00022777"/>
    </source>
</evidence>
<evidence type="ECO:0000256" key="5">
    <source>
        <dbReference type="ARBA" id="ARBA00005225"/>
    </source>
</evidence>
<comment type="subunit">
    <text evidence="6">Homodimer.</text>
</comment>
<dbReference type="InterPro" id="IPR043129">
    <property type="entry name" value="ATPase_NBD"/>
</dbReference>
<dbReference type="PANTHER" id="PTHR34265">
    <property type="entry name" value="TYPE III PANTOTHENATE KINASE"/>
    <property type="match status" value="1"/>
</dbReference>
<dbReference type="PANTHER" id="PTHR34265:SF1">
    <property type="entry name" value="TYPE III PANTOTHENATE KINASE"/>
    <property type="match status" value="1"/>
</dbReference>
<comment type="pathway">
    <text evidence="5">Cofactor biosynthesis; coenzyme A biosynthesis; CoA from (R)-pantothenate: step 1/5.</text>
</comment>
<dbReference type="AlphaFoldDB" id="A0A7H9CHM9"/>
<dbReference type="Pfam" id="PF03309">
    <property type="entry name" value="Pan_kinase"/>
    <property type="match status" value="1"/>
</dbReference>
<evidence type="ECO:0000256" key="14">
    <source>
        <dbReference type="ARBA" id="ARBA00022993"/>
    </source>
</evidence>
<dbReference type="EC" id="2.7.1.33" evidence="7"/>
<organism evidence="17 18">
    <name type="scientific">Candidatus Campylobacter infans</name>
    <dbReference type="NCBI Taxonomy" id="2561898"/>
    <lineage>
        <taxon>Bacteria</taxon>
        <taxon>Pseudomonadati</taxon>
        <taxon>Campylobacterota</taxon>
        <taxon>Epsilonproteobacteria</taxon>
        <taxon>Campylobacterales</taxon>
        <taxon>Campylobacteraceae</taxon>
        <taxon>Campylobacter</taxon>
    </lineage>
</organism>
<dbReference type="UniPathway" id="UPA00241">
    <property type="reaction ID" value="UER00352"/>
</dbReference>
<dbReference type="InterPro" id="IPR004619">
    <property type="entry name" value="Type_III_PanK"/>
</dbReference>
<dbReference type="NCBIfam" id="NF009872">
    <property type="entry name" value="PRK13333.1"/>
    <property type="match status" value="1"/>
</dbReference>
<comment type="similarity">
    <text evidence="15">Belongs to the type III pantothenate kinase family.</text>
</comment>
<evidence type="ECO:0000256" key="15">
    <source>
        <dbReference type="ARBA" id="ARBA00038036"/>
    </source>
</evidence>
<dbReference type="GO" id="GO:0005524">
    <property type="term" value="F:ATP binding"/>
    <property type="evidence" value="ECO:0007669"/>
    <property type="project" value="UniProtKB-KW"/>
</dbReference>
<evidence type="ECO:0000256" key="7">
    <source>
        <dbReference type="ARBA" id="ARBA00012102"/>
    </source>
</evidence>
<keyword evidence="8" id="KW-0963">Cytoplasm</keyword>
<keyword evidence="13" id="KW-0630">Potassium</keyword>
<keyword evidence="11 17" id="KW-0418">Kinase</keyword>
<evidence type="ECO:0000256" key="2">
    <source>
        <dbReference type="ARBA" id="ARBA00001958"/>
    </source>
</evidence>
<dbReference type="GO" id="GO:0015937">
    <property type="term" value="P:coenzyme A biosynthetic process"/>
    <property type="evidence" value="ECO:0007669"/>
    <property type="project" value="UniProtKB-UniPathway"/>
</dbReference>
<dbReference type="GO" id="GO:0004594">
    <property type="term" value="F:pantothenate kinase activity"/>
    <property type="evidence" value="ECO:0007669"/>
    <property type="project" value="UniProtKB-EC"/>
</dbReference>
<evidence type="ECO:0000256" key="3">
    <source>
        <dbReference type="ARBA" id="ARBA00001972"/>
    </source>
</evidence>
<keyword evidence="18" id="KW-1185">Reference proteome</keyword>
<comment type="subcellular location">
    <subcellularLocation>
        <location evidence="4">Cytoplasm</location>
    </subcellularLocation>
</comment>
<evidence type="ECO:0000256" key="10">
    <source>
        <dbReference type="ARBA" id="ARBA00022741"/>
    </source>
</evidence>
<dbReference type="Proteomes" id="UP000509414">
    <property type="component" value="Chromosome"/>
</dbReference>
<dbReference type="SUPFAM" id="SSF53067">
    <property type="entry name" value="Actin-like ATPase domain"/>
    <property type="match status" value="2"/>
</dbReference>
<protein>
    <recommendedName>
        <fullName evidence="16">Type III pantothenate kinase</fullName>
        <ecNumber evidence="7">2.7.1.33</ecNumber>
    </recommendedName>
</protein>
<dbReference type="RefSeq" id="WP_179975427.1">
    <property type="nucleotide sequence ID" value="NZ_CP049075.1"/>
</dbReference>